<reference evidence="2 3" key="1">
    <citation type="journal article" date="2023" name="Int. J. Mol. Sci.">
        <title>De Novo Assembly and Annotation of 11 Diverse Shrub Willow (Salix) Genomes Reveals Novel Gene Organization in Sex-Linked Regions.</title>
        <authorList>
            <person name="Hyden B."/>
            <person name="Feng K."/>
            <person name="Yates T.B."/>
            <person name="Jawdy S."/>
            <person name="Cereghino C."/>
            <person name="Smart L.B."/>
            <person name="Muchero W."/>
        </authorList>
    </citation>
    <scope>NUCLEOTIDE SEQUENCE [LARGE SCALE GENOMIC DNA]</scope>
    <source>
        <tissue evidence="2">Shoot tip</tissue>
    </source>
</reference>
<evidence type="ECO:0000256" key="1">
    <source>
        <dbReference type="SAM" id="SignalP"/>
    </source>
</evidence>
<feature type="chain" id="PRO_5042139811" evidence="1">
    <location>
        <begin position="26"/>
        <end position="75"/>
    </location>
</feature>
<keyword evidence="3" id="KW-1185">Reference proteome</keyword>
<name>A0AAD6JGS0_9ROSI</name>
<gene>
    <name evidence="2" type="ORF">OIU84_012096</name>
</gene>
<dbReference type="Proteomes" id="UP001162972">
    <property type="component" value="Chromosome 2"/>
</dbReference>
<protein>
    <submittedName>
        <fullName evidence="2">Uncharacterized protein</fullName>
    </submittedName>
</protein>
<evidence type="ECO:0000313" key="2">
    <source>
        <dbReference type="EMBL" id="KAJ6403830.1"/>
    </source>
</evidence>
<comment type="caution">
    <text evidence="2">The sequence shown here is derived from an EMBL/GenBank/DDBJ whole genome shotgun (WGS) entry which is preliminary data.</text>
</comment>
<keyword evidence="1" id="KW-0732">Signal</keyword>
<dbReference type="AlphaFoldDB" id="A0AAD6JGS0"/>
<evidence type="ECO:0000313" key="3">
    <source>
        <dbReference type="Proteomes" id="UP001162972"/>
    </source>
</evidence>
<dbReference type="EMBL" id="JAPFFJ010000017">
    <property type="protein sequence ID" value="KAJ6403830.1"/>
    <property type="molecule type" value="Genomic_DNA"/>
</dbReference>
<feature type="signal peptide" evidence="1">
    <location>
        <begin position="1"/>
        <end position="25"/>
    </location>
</feature>
<organism evidence="2 3">
    <name type="scientific">Salix udensis</name>
    <dbReference type="NCBI Taxonomy" id="889485"/>
    <lineage>
        <taxon>Eukaryota</taxon>
        <taxon>Viridiplantae</taxon>
        <taxon>Streptophyta</taxon>
        <taxon>Embryophyta</taxon>
        <taxon>Tracheophyta</taxon>
        <taxon>Spermatophyta</taxon>
        <taxon>Magnoliopsida</taxon>
        <taxon>eudicotyledons</taxon>
        <taxon>Gunneridae</taxon>
        <taxon>Pentapetalae</taxon>
        <taxon>rosids</taxon>
        <taxon>fabids</taxon>
        <taxon>Malpighiales</taxon>
        <taxon>Salicaceae</taxon>
        <taxon>Saliceae</taxon>
        <taxon>Salix</taxon>
    </lineage>
</organism>
<accession>A0AAD6JGS0</accession>
<proteinExistence type="predicted"/>
<sequence>MEVSLRKCFVYRTMLVLVVFVSVNAGEEKDEQRLRLKETQELLSSKNSSMADWYDDAWSEHTMEDPEIVAEMVDE</sequence>